<sequence>MNIIGIDVSQGESHATLITKEAEEIAFKFKHNKSGFQILNSYIKPGTIIIFETTGVYSAQLTTYLKNKKVKFYELNPLEAKLRMASLRRNKTDKNDSFKLALLGKTQLAEIKNHCNKQSNSLYESLRILSLRYKQLIKCRTRM</sequence>
<feature type="domain" description="Transposase IS110-like N-terminal" evidence="1">
    <location>
        <begin position="4"/>
        <end position="142"/>
    </location>
</feature>
<dbReference type="GO" id="GO:0004803">
    <property type="term" value="F:transposase activity"/>
    <property type="evidence" value="ECO:0007669"/>
    <property type="project" value="InterPro"/>
</dbReference>
<dbReference type="EMBL" id="DYYQ01000062">
    <property type="protein sequence ID" value="HJE50219.1"/>
    <property type="molecule type" value="Genomic_DNA"/>
</dbReference>
<dbReference type="Pfam" id="PF01548">
    <property type="entry name" value="DEDD_Tnp_IS110"/>
    <property type="match status" value="1"/>
</dbReference>
<reference evidence="2" key="2">
    <citation type="submission" date="2021-09" db="EMBL/GenBank/DDBJ databases">
        <authorList>
            <person name="Gilroy R."/>
        </authorList>
    </citation>
    <scope>NUCLEOTIDE SEQUENCE</scope>
    <source>
        <strain evidence="2">CHK192-2623</strain>
    </source>
</reference>
<accession>A0A921EL57</accession>
<dbReference type="PANTHER" id="PTHR33055">
    <property type="entry name" value="TRANSPOSASE FOR INSERTION SEQUENCE ELEMENT IS1111A"/>
    <property type="match status" value="1"/>
</dbReference>
<evidence type="ECO:0000313" key="3">
    <source>
        <dbReference type="Proteomes" id="UP000732527"/>
    </source>
</evidence>
<gene>
    <name evidence="2" type="ORF">K8V69_08695</name>
</gene>
<dbReference type="Proteomes" id="UP000732527">
    <property type="component" value="Unassembled WGS sequence"/>
</dbReference>
<reference evidence="2" key="1">
    <citation type="journal article" date="2021" name="PeerJ">
        <title>Extensive microbial diversity within the chicken gut microbiome revealed by metagenomics and culture.</title>
        <authorList>
            <person name="Gilroy R."/>
            <person name="Ravi A."/>
            <person name="Getino M."/>
            <person name="Pursley I."/>
            <person name="Horton D.L."/>
            <person name="Alikhan N.F."/>
            <person name="Baker D."/>
            <person name="Gharbi K."/>
            <person name="Hall N."/>
            <person name="Watson M."/>
            <person name="Adriaenssens E.M."/>
            <person name="Foster-Nyarko E."/>
            <person name="Jarju S."/>
            <person name="Secka A."/>
            <person name="Antonio M."/>
            <person name="Oren A."/>
            <person name="Chaudhuri R.R."/>
            <person name="La Ragione R."/>
            <person name="Hildebrand F."/>
            <person name="Pallen M.J."/>
        </authorList>
    </citation>
    <scope>NUCLEOTIDE SEQUENCE</scope>
    <source>
        <strain evidence="2">CHK192-2623</strain>
    </source>
</reference>
<name>A0A921EL57_LACJH</name>
<dbReference type="GO" id="GO:0006313">
    <property type="term" value="P:DNA transposition"/>
    <property type="evidence" value="ECO:0007669"/>
    <property type="project" value="InterPro"/>
</dbReference>
<evidence type="ECO:0000313" key="2">
    <source>
        <dbReference type="EMBL" id="HJE50219.1"/>
    </source>
</evidence>
<organism evidence="2 3">
    <name type="scientific">Lactobacillus johnsonii</name>
    <dbReference type="NCBI Taxonomy" id="33959"/>
    <lineage>
        <taxon>Bacteria</taxon>
        <taxon>Bacillati</taxon>
        <taxon>Bacillota</taxon>
        <taxon>Bacilli</taxon>
        <taxon>Lactobacillales</taxon>
        <taxon>Lactobacillaceae</taxon>
        <taxon>Lactobacillus</taxon>
    </lineage>
</organism>
<comment type="caution">
    <text evidence="2">The sequence shown here is derived from an EMBL/GenBank/DDBJ whole genome shotgun (WGS) entry which is preliminary data.</text>
</comment>
<dbReference type="InterPro" id="IPR002525">
    <property type="entry name" value="Transp_IS110-like_N"/>
</dbReference>
<dbReference type="PANTHER" id="PTHR33055:SF17">
    <property type="entry name" value="THIRD ORF IN TRANSPOSON ISC1491"/>
    <property type="match status" value="1"/>
</dbReference>
<protein>
    <submittedName>
        <fullName evidence="2">IS110 family transposase</fullName>
    </submittedName>
</protein>
<dbReference type="InterPro" id="IPR047650">
    <property type="entry name" value="Transpos_IS110"/>
</dbReference>
<dbReference type="AlphaFoldDB" id="A0A921EL57"/>
<proteinExistence type="predicted"/>
<dbReference type="GO" id="GO:0003677">
    <property type="term" value="F:DNA binding"/>
    <property type="evidence" value="ECO:0007669"/>
    <property type="project" value="InterPro"/>
</dbReference>
<evidence type="ECO:0000259" key="1">
    <source>
        <dbReference type="Pfam" id="PF01548"/>
    </source>
</evidence>